<evidence type="ECO:0000256" key="5">
    <source>
        <dbReference type="ARBA" id="ARBA00022840"/>
    </source>
</evidence>
<dbReference type="CDD" id="cd18796">
    <property type="entry name" value="SF2_C_LHR"/>
    <property type="match status" value="1"/>
</dbReference>
<dbReference type="Proteomes" id="UP000588068">
    <property type="component" value="Unassembled WGS sequence"/>
</dbReference>
<dbReference type="InterPro" id="IPR055367">
    <property type="entry name" value="WH4_Lhr"/>
</dbReference>
<dbReference type="SUPFAM" id="SSF52540">
    <property type="entry name" value="P-loop containing nucleoside triphosphate hydrolases"/>
    <property type="match status" value="1"/>
</dbReference>
<dbReference type="SMART" id="SM00382">
    <property type="entry name" value="AAA"/>
    <property type="match status" value="1"/>
</dbReference>
<sequence length="1454" mass="160562">MSTSHLFHPAVAAWFDRTFSGPTPAQADAWPAIQSGKHVLIAAPTGSGKTLAAFLAVIDELVREGSQWGLPDETRVVYVSPLKALSNDIHKNLEAPLAGIRAHLGEHTIRDVEIRSWVRTGDTPQSERAQVRRKPPHIVVTTPESLYILLGSASGREMLSTVGTVIVDEIHAVANSKRGSHLAVSLERLEALTGRSLRRIGLSATQRPIEEVAKFLTGGHEASSACALVDSGHIRQRDLAIELPDAPLEAVMSGEVWTQIYDRLAALIRQHRSTLVFVNTRRLAERLARHLSERLGEENVTAHHGSLAKERRLNAEQRLKRGELQALVATASLELGIDIGDVDLVCQLSSPRSINAFLQRVGRSGHAVGGTPKGRLFPLSRDDLVECTALLEAVQRGELDRLKIPEGPIDVLSQQIVAEAAARECSENELFALIRRAYPYRDLDRGVFDRVLQMLAEGYTTRRGRHGALIYHDAVNHLVRGRKGARLTAITSGGAIPDTADYQVMLEPEGTLVGTVNEDFAVESLQGDIFQLGNQSYRILRVERSMVRVEDAHGEPPSIPFWLGEAPGRTNELSVAVSRLRKEFERRLEASARTWLEDTLGLPEPAATQIFDYLAAGHAALGCLPTQERIVFERFFDEAGGMQLVIHSPFGNRINRAWGLTLRKRFCRSFNFELQAAATEDTIILSLTTAHSFELIDVARYLHPNTARELLIQALLDAPMFTTRWRWDASIALALPRFRGGKKVPPALARMNAEDLLASVFPDQVACGENIVGDIEVPDHPLVQQTVRDCLEDAMDIDGFERLLRGLLSGEIAVEARDLTEPSPLALEVLSARPYAYLDDAPLEERRTQAVASRRWLDPQSASDIGKLDPDAIARVRAEAWPDAGSVDELHDALLWLTFITSDEAQRNPVWPGLMQELITKRRVERLSSGAAGIFVAVERLPLFDAALGSLDDAQRAAIPAAYAKSWPKEDAFVEVVRGRLEGLGPTTAREIADCLGASMKDIDAALLALEAEGTAMRGQFDQSPVTGHASQQWCDRRLLARIHRYTVKRLRAEIEPVLARDFLRFLFDWQRVTPATRMQGPDAVPAVLAQLEGFEAPASAWETEVLPARIAEYEPAWLDEQCLAGRIVWTRLATRSGDSERGAAPVRSTPIALLARRNVRIWSSFVEPSDRVQLTPKAQQVADFIQAHGASFFDEIVESAGLLPNQVEDALGELVALGLVNSDSFGGLRALLVPSDRRRPNARDARRKRRIAIFGMQDAGRWTLVKRRHEARGTRHEPGASAQSSSLTPQALEADAIEHVCRSLLRRWGVVFWKLLERESGWLPPWRQILLCLRRLEARGEIRGGRFVAGFSGEQFALPEAIGLLREARRKPGNSELISLSAADPLNLIGILTPGARLPSLTGNRLVYRDGVPVAVFASGDVTFLEQLEPAEQWQAQSVLLRRQVPVTLTQLA</sequence>
<evidence type="ECO:0000313" key="11">
    <source>
        <dbReference type="EMBL" id="MBB6093238.1"/>
    </source>
</evidence>
<keyword evidence="7" id="KW-0234">DNA repair</keyword>
<keyword evidence="5" id="KW-0067">ATP-binding</keyword>
<gene>
    <name evidence="11" type="ORF">HNQ60_002116</name>
</gene>
<organism evidence="11 12">
    <name type="scientific">Povalibacter uvarum</name>
    <dbReference type="NCBI Taxonomy" id="732238"/>
    <lineage>
        <taxon>Bacteria</taxon>
        <taxon>Pseudomonadati</taxon>
        <taxon>Pseudomonadota</taxon>
        <taxon>Gammaproteobacteria</taxon>
        <taxon>Steroidobacterales</taxon>
        <taxon>Steroidobacteraceae</taxon>
        <taxon>Povalibacter</taxon>
    </lineage>
</organism>
<dbReference type="PROSITE" id="PS51194">
    <property type="entry name" value="HELICASE_CTER"/>
    <property type="match status" value="1"/>
</dbReference>
<evidence type="ECO:0000256" key="3">
    <source>
        <dbReference type="ARBA" id="ARBA00022801"/>
    </source>
</evidence>
<dbReference type="RefSeq" id="WP_184331390.1">
    <property type="nucleotide sequence ID" value="NZ_JACHHZ010000002.1"/>
</dbReference>
<evidence type="ECO:0000313" key="12">
    <source>
        <dbReference type="Proteomes" id="UP000588068"/>
    </source>
</evidence>
<dbReference type="PANTHER" id="PTHR47962">
    <property type="entry name" value="ATP-DEPENDENT HELICASE LHR-RELATED-RELATED"/>
    <property type="match status" value="1"/>
</dbReference>
<dbReference type="PROSITE" id="PS51192">
    <property type="entry name" value="HELICASE_ATP_BIND_1"/>
    <property type="match status" value="1"/>
</dbReference>
<accession>A0A841HM08</accession>
<dbReference type="Pfam" id="PF19306">
    <property type="entry name" value="WHD_Lhr"/>
    <property type="match status" value="1"/>
</dbReference>
<evidence type="ECO:0000256" key="1">
    <source>
        <dbReference type="ARBA" id="ARBA00022741"/>
    </source>
</evidence>
<dbReference type="SMART" id="SM00487">
    <property type="entry name" value="DEXDc"/>
    <property type="match status" value="1"/>
</dbReference>
<dbReference type="InterPro" id="IPR011545">
    <property type="entry name" value="DEAD/DEAH_box_helicase_dom"/>
</dbReference>
<dbReference type="PANTHER" id="PTHR47962:SF5">
    <property type="entry name" value="ATP-DEPENDENT HELICASE LHR-RELATED"/>
    <property type="match status" value="1"/>
</dbReference>
<dbReference type="InterPro" id="IPR013701">
    <property type="entry name" value="Lhr-like_DEAD/DEAH_assoc"/>
</dbReference>
<dbReference type="Pfam" id="PF23234">
    <property type="entry name" value="WHD_4th_Lhr"/>
    <property type="match status" value="1"/>
</dbReference>
<feature type="domain" description="Helicase C-terminal" evidence="10">
    <location>
        <begin position="259"/>
        <end position="415"/>
    </location>
</feature>
<dbReference type="Pfam" id="PF00271">
    <property type="entry name" value="Helicase_C"/>
    <property type="match status" value="1"/>
</dbReference>
<keyword evidence="2" id="KW-0227">DNA damage</keyword>
<dbReference type="InterPro" id="IPR045628">
    <property type="entry name" value="Lhr_WH_dom"/>
</dbReference>
<evidence type="ECO:0000256" key="8">
    <source>
        <dbReference type="ARBA" id="ARBA00023235"/>
    </source>
</evidence>
<feature type="domain" description="Helicase ATP-binding" evidence="9">
    <location>
        <begin position="30"/>
        <end position="224"/>
    </location>
</feature>
<keyword evidence="12" id="KW-1185">Reference proteome</keyword>
<dbReference type="Gene3D" id="3.40.50.300">
    <property type="entry name" value="P-loop containing nucleotide triphosphate hydrolases"/>
    <property type="match status" value="2"/>
</dbReference>
<dbReference type="EC" id="3.6.4.-" evidence="11"/>
<dbReference type="Pfam" id="PF23235">
    <property type="entry name" value="WHD_3rd_Lhr"/>
    <property type="match status" value="1"/>
</dbReference>
<keyword evidence="4 11" id="KW-0347">Helicase</keyword>
<evidence type="ECO:0000256" key="6">
    <source>
        <dbReference type="ARBA" id="ARBA00023125"/>
    </source>
</evidence>
<dbReference type="InterPro" id="IPR027417">
    <property type="entry name" value="P-loop_NTPase"/>
</dbReference>
<evidence type="ECO:0000256" key="4">
    <source>
        <dbReference type="ARBA" id="ARBA00022806"/>
    </source>
</evidence>
<comment type="caution">
    <text evidence="11">The sequence shown here is derived from an EMBL/GenBank/DDBJ whole genome shotgun (WGS) entry which is preliminary data.</text>
</comment>
<keyword evidence="1" id="KW-0547">Nucleotide-binding</keyword>
<reference evidence="11 12" key="1">
    <citation type="submission" date="2020-08" db="EMBL/GenBank/DDBJ databases">
        <title>Genomic Encyclopedia of Type Strains, Phase IV (KMG-IV): sequencing the most valuable type-strain genomes for metagenomic binning, comparative biology and taxonomic classification.</title>
        <authorList>
            <person name="Goeker M."/>
        </authorList>
    </citation>
    <scope>NUCLEOTIDE SEQUENCE [LARGE SCALE GENOMIC DNA]</scope>
    <source>
        <strain evidence="11 12">DSM 26723</strain>
    </source>
</reference>
<dbReference type="GO" id="GO:0004386">
    <property type="term" value="F:helicase activity"/>
    <property type="evidence" value="ECO:0007669"/>
    <property type="project" value="UniProtKB-KW"/>
</dbReference>
<dbReference type="InterPro" id="IPR001650">
    <property type="entry name" value="Helicase_C-like"/>
</dbReference>
<dbReference type="GO" id="GO:0016887">
    <property type="term" value="F:ATP hydrolysis activity"/>
    <property type="evidence" value="ECO:0007669"/>
    <property type="project" value="TreeGrafter"/>
</dbReference>
<keyword evidence="8" id="KW-0413">Isomerase</keyword>
<dbReference type="InterPro" id="IPR003593">
    <property type="entry name" value="AAA+_ATPase"/>
</dbReference>
<dbReference type="EMBL" id="JACHHZ010000002">
    <property type="protein sequence ID" value="MBB6093238.1"/>
    <property type="molecule type" value="Genomic_DNA"/>
</dbReference>
<dbReference type="CDD" id="cd17922">
    <property type="entry name" value="DEXHc_LHR-like"/>
    <property type="match status" value="1"/>
</dbReference>
<dbReference type="SMART" id="SM00490">
    <property type="entry name" value="HELICc"/>
    <property type="match status" value="1"/>
</dbReference>
<keyword evidence="6" id="KW-0238">DNA-binding</keyword>
<dbReference type="InterPro" id="IPR052511">
    <property type="entry name" value="ATP-dep_Helicase"/>
</dbReference>
<protein>
    <submittedName>
        <fullName evidence="11">ATP-dependent Lhr-like helicase</fullName>
        <ecNumber evidence="11">3.6.4.-</ecNumber>
    </submittedName>
</protein>
<dbReference type="GO" id="GO:0003677">
    <property type="term" value="F:DNA binding"/>
    <property type="evidence" value="ECO:0007669"/>
    <property type="project" value="UniProtKB-KW"/>
</dbReference>
<dbReference type="GO" id="GO:0005524">
    <property type="term" value="F:ATP binding"/>
    <property type="evidence" value="ECO:0007669"/>
    <property type="project" value="UniProtKB-KW"/>
</dbReference>
<keyword evidence="3 11" id="KW-0378">Hydrolase</keyword>
<evidence type="ECO:0000259" key="9">
    <source>
        <dbReference type="PROSITE" id="PS51192"/>
    </source>
</evidence>
<dbReference type="InterPro" id="IPR055368">
    <property type="entry name" value="WH3_Lhr"/>
</dbReference>
<dbReference type="Pfam" id="PF00270">
    <property type="entry name" value="DEAD"/>
    <property type="match status" value="1"/>
</dbReference>
<evidence type="ECO:0000259" key="10">
    <source>
        <dbReference type="PROSITE" id="PS51194"/>
    </source>
</evidence>
<name>A0A841HM08_9GAMM</name>
<dbReference type="InterPro" id="IPR014001">
    <property type="entry name" value="Helicase_ATP-bd"/>
</dbReference>
<dbReference type="GO" id="GO:0006281">
    <property type="term" value="P:DNA repair"/>
    <property type="evidence" value="ECO:0007669"/>
    <property type="project" value="UniProtKB-KW"/>
</dbReference>
<dbReference type="Pfam" id="PF08494">
    <property type="entry name" value="DEAD_assoc"/>
    <property type="match status" value="1"/>
</dbReference>
<evidence type="ECO:0000256" key="7">
    <source>
        <dbReference type="ARBA" id="ARBA00023204"/>
    </source>
</evidence>
<proteinExistence type="predicted"/>
<evidence type="ECO:0000256" key="2">
    <source>
        <dbReference type="ARBA" id="ARBA00022763"/>
    </source>
</evidence>